<evidence type="ECO:0008006" key="9">
    <source>
        <dbReference type="Google" id="ProtNLM"/>
    </source>
</evidence>
<evidence type="ECO:0000256" key="4">
    <source>
        <dbReference type="ARBA" id="ARBA00022989"/>
    </source>
</evidence>
<dbReference type="PANTHER" id="PTHR30093">
    <property type="entry name" value="GENERAL SECRETION PATHWAY PROTEIN G"/>
    <property type="match status" value="1"/>
</dbReference>
<dbReference type="GO" id="GO:0016020">
    <property type="term" value="C:membrane"/>
    <property type="evidence" value="ECO:0007669"/>
    <property type="project" value="UniProtKB-SubCell"/>
</dbReference>
<comment type="subcellular location">
    <subcellularLocation>
        <location evidence="1">Membrane</location>
        <topology evidence="1">Single-pass membrane protein</topology>
    </subcellularLocation>
</comment>
<organism evidence="7 8">
    <name type="scientific">candidate division WWE3 bacterium RIFCSPLOWO2_01_FULL_53_14</name>
    <dbReference type="NCBI Taxonomy" id="1802628"/>
    <lineage>
        <taxon>Bacteria</taxon>
        <taxon>Katanobacteria</taxon>
    </lineage>
</organism>
<evidence type="ECO:0000256" key="2">
    <source>
        <dbReference type="ARBA" id="ARBA00022481"/>
    </source>
</evidence>
<evidence type="ECO:0000256" key="6">
    <source>
        <dbReference type="SAM" id="Phobius"/>
    </source>
</evidence>
<evidence type="ECO:0000256" key="1">
    <source>
        <dbReference type="ARBA" id="ARBA00004167"/>
    </source>
</evidence>
<dbReference type="PRINTS" id="PR00813">
    <property type="entry name" value="BCTERIALGSPG"/>
</dbReference>
<dbReference type="PANTHER" id="PTHR30093:SF44">
    <property type="entry name" value="TYPE II SECRETION SYSTEM CORE PROTEIN G"/>
    <property type="match status" value="1"/>
</dbReference>
<keyword evidence="4 6" id="KW-1133">Transmembrane helix</keyword>
<dbReference type="GO" id="GO:0015628">
    <property type="term" value="P:protein secretion by the type II secretion system"/>
    <property type="evidence" value="ECO:0007669"/>
    <property type="project" value="InterPro"/>
</dbReference>
<dbReference type="InterPro" id="IPR012902">
    <property type="entry name" value="N_methyl_site"/>
</dbReference>
<keyword evidence="5 6" id="KW-0472">Membrane</keyword>
<evidence type="ECO:0000256" key="3">
    <source>
        <dbReference type="ARBA" id="ARBA00022692"/>
    </source>
</evidence>
<dbReference type="STRING" id="1802628.A2890_02230"/>
<dbReference type="InterPro" id="IPR000983">
    <property type="entry name" value="Bac_GSPG_pilin"/>
</dbReference>
<accession>A0A1F4VVQ4</accession>
<reference evidence="7 8" key="1">
    <citation type="journal article" date="2016" name="Nat. Commun.">
        <title>Thousands of microbial genomes shed light on interconnected biogeochemical processes in an aquifer system.</title>
        <authorList>
            <person name="Anantharaman K."/>
            <person name="Brown C.T."/>
            <person name="Hug L.A."/>
            <person name="Sharon I."/>
            <person name="Castelle C.J."/>
            <person name="Probst A.J."/>
            <person name="Thomas B.C."/>
            <person name="Singh A."/>
            <person name="Wilkins M.J."/>
            <person name="Karaoz U."/>
            <person name="Brodie E.L."/>
            <person name="Williams K.H."/>
            <person name="Hubbard S.S."/>
            <person name="Banfield J.F."/>
        </authorList>
    </citation>
    <scope>NUCLEOTIDE SEQUENCE [LARGE SCALE GENOMIC DNA]</scope>
</reference>
<evidence type="ECO:0000256" key="5">
    <source>
        <dbReference type="ARBA" id="ARBA00023136"/>
    </source>
</evidence>
<evidence type="ECO:0000313" key="7">
    <source>
        <dbReference type="EMBL" id="OGC61259.1"/>
    </source>
</evidence>
<gene>
    <name evidence="7" type="ORF">A2890_02230</name>
</gene>
<comment type="caution">
    <text evidence="7">The sequence shown here is derived from an EMBL/GenBank/DDBJ whole genome shotgun (WGS) entry which is preliminary data.</text>
</comment>
<dbReference type="AlphaFoldDB" id="A0A1F4VVQ4"/>
<name>A0A1F4VVQ4_UNCKA</name>
<protein>
    <recommendedName>
        <fullName evidence="9">Type II secretion system protein GspG C-terminal domain-containing protein</fullName>
    </recommendedName>
</protein>
<keyword evidence="2" id="KW-0488">Methylation</keyword>
<dbReference type="NCBIfam" id="TIGR02532">
    <property type="entry name" value="IV_pilin_GFxxxE"/>
    <property type="match status" value="1"/>
</dbReference>
<sequence length="154" mass="16803">MHSEAHRPFAIIFLKMKKLGFTLLELLVVITIIGLLASVGLASFTRAQARARDAKRQSDITSVRTALEIFYAENNVYPDTGGGWQNIETILDTLIPTFIKVLPADPGGEGLPYRYRSVTNQGYCLGGKLETATATSTTCTVSLETNYNYGLGNP</sequence>
<evidence type="ECO:0000313" key="8">
    <source>
        <dbReference type="Proteomes" id="UP000176967"/>
    </source>
</evidence>
<dbReference type="Pfam" id="PF07963">
    <property type="entry name" value="N_methyl"/>
    <property type="match status" value="1"/>
</dbReference>
<dbReference type="EMBL" id="MEVL01000014">
    <property type="protein sequence ID" value="OGC61259.1"/>
    <property type="molecule type" value="Genomic_DNA"/>
</dbReference>
<dbReference type="Gene3D" id="3.30.700.10">
    <property type="entry name" value="Glycoprotein, Type 4 Pilin"/>
    <property type="match status" value="1"/>
</dbReference>
<feature type="transmembrane region" description="Helical" evidence="6">
    <location>
        <begin position="21"/>
        <end position="44"/>
    </location>
</feature>
<dbReference type="InterPro" id="IPR045584">
    <property type="entry name" value="Pilin-like"/>
</dbReference>
<proteinExistence type="predicted"/>
<dbReference type="GO" id="GO:0015627">
    <property type="term" value="C:type II protein secretion system complex"/>
    <property type="evidence" value="ECO:0007669"/>
    <property type="project" value="InterPro"/>
</dbReference>
<dbReference type="Proteomes" id="UP000176967">
    <property type="component" value="Unassembled WGS sequence"/>
</dbReference>
<keyword evidence="3 6" id="KW-0812">Transmembrane</keyword>
<dbReference type="SUPFAM" id="SSF54523">
    <property type="entry name" value="Pili subunits"/>
    <property type="match status" value="1"/>
</dbReference>